<evidence type="ECO:0000313" key="1">
    <source>
        <dbReference type="EMBL" id="MCQ0971808.1"/>
    </source>
</evidence>
<organism evidence="1 2">
    <name type="scientific">Paracoccus albicereus</name>
    <dbReference type="NCBI Taxonomy" id="2922394"/>
    <lineage>
        <taxon>Bacteria</taxon>
        <taxon>Pseudomonadati</taxon>
        <taxon>Pseudomonadota</taxon>
        <taxon>Alphaproteobacteria</taxon>
        <taxon>Rhodobacterales</taxon>
        <taxon>Paracoccaceae</taxon>
        <taxon>Paracoccus</taxon>
    </lineage>
</organism>
<gene>
    <name evidence="1" type="ORF">MLD63_15405</name>
</gene>
<name>A0ABT1MWV3_9RHOB</name>
<dbReference type="Proteomes" id="UP001203945">
    <property type="component" value="Unassembled WGS sequence"/>
</dbReference>
<reference evidence="1 2" key="1">
    <citation type="submission" date="2022-03" db="EMBL/GenBank/DDBJ databases">
        <authorList>
            <person name="He Y."/>
        </authorList>
    </citation>
    <scope>NUCLEOTIDE SEQUENCE [LARGE SCALE GENOMIC DNA]</scope>
    <source>
        <strain evidence="1 2">TK19116</strain>
    </source>
</reference>
<dbReference type="EMBL" id="JAKZEU010000006">
    <property type="protein sequence ID" value="MCQ0971808.1"/>
    <property type="molecule type" value="Genomic_DNA"/>
</dbReference>
<protein>
    <submittedName>
        <fullName evidence="1">Uncharacterized protein</fullName>
    </submittedName>
</protein>
<accession>A0ABT1MWV3</accession>
<dbReference type="RefSeq" id="WP_255330816.1">
    <property type="nucleotide sequence ID" value="NZ_JAKZEU010000006.1"/>
</dbReference>
<proteinExistence type="predicted"/>
<comment type="caution">
    <text evidence="1">The sequence shown here is derived from an EMBL/GenBank/DDBJ whole genome shotgun (WGS) entry which is preliminary data.</text>
</comment>
<keyword evidence="2" id="KW-1185">Reference proteome</keyword>
<sequence length="53" mass="5921">MAMFEQLETVSDVRVRQSEPAQIDAALVEGGTLAKETRYDSIDLDAVDDFIFL</sequence>
<evidence type="ECO:0000313" key="2">
    <source>
        <dbReference type="Proteomes" id="UP001203945"/>
    </source>
</evidence>